<dbReference type="KEGG" id="cfem:HCR03_08710"/>
<proteinExistence type="predicted"/>
<dbReference type="EMBL" id="CP060286">
    <property type="protein sequence ID" value="QNK42270.1"/>
    <property type="molecule type" value="Genomic_DNA"/>
</dbReference>
<dbReference type="Pfam" id="PF21757">
    <property type="entry name" value="DUF6870"/>
    <property type="match status" value="1"/>
</dbReference>
<evidence type="ECO:0000259" key="1">
    <source>
        <dbReference type="Pfam" id="PF21757"/>
    </source>
</evidence>
<evidence type="ECO:0000313" key="3">
    <source>
        <dbReference type="Proteomes" id="UP000515909"/>
    </source>
</evidence>
<protein>
    <recommendedName>
        <fullName evidence="1">DUF6870 domain-containing protein</fullName>
    </recommendedName>
</protein>
<dbReference type="RefSeq" id="WP_187037725.1">
    <property type="nucleotide sequence ID" value="NZ_CP060286.1"/>
</dbReference>
<dbReference type="AlphaFoldDB" id="A0A7G8TF79"/>
<dbReference type="InterPro" id="IPR049222">
    <property type="entry name" value="DUF6870"/>
</dbReference>
<organism evidence="2 3">
    <name type="scientific">Caproicibacter fermentans</name>
    <dbReference type="NCBI Taxonomy" id="2576756"/>
    <lineage>
        <taxon>Bacteria</taxon>
        <taxon>Bacillati</taxon>
        <taxon>Bacillota</taxon>
        <taxon>Clostridia</taxon>
        <taxon>Eubacteriales</taxon>
        <taxon>Acutalibacteraceae</taxon>
        <taxon>Caproicibacter</taxon>
    </lineage>
</organism>
<dbReference type="Proteomes" id="UP000515909">
    <property type="component" value="Chromosome"/>
</dbReference>
<feature type="domain" description="DUF6870" evidence="1">
    <location>
        <begin position="14"/>
        <end position="84"/>
    </location>
</feature>
<evidence type="ECO:0000313" key="2">
    <source>
        <dbReference type="EMBL" id="QNK42270.1"/>
    </source>
</evidence>
<name>A0A7G8TF79_9FIRM</name>
<accession>A0A7G8TF79</accession>
<reference evidence="2 3" key="1">
    <citation type="submission" date="2020-08" db="EMBL/GenBank/DDBJ databases">
        <title>The isolate Caproiciproducens sp. 7D4C2 produces n-caproate at mildly acidic conditions from hexoses: genome and rBOX comparison with related strains and chain-elongating bacteria.</title>
        <authorList>
            <person name="Esquivel-Elizondo S."/>
            <person name="Bagci C."/>
            <person name="Temovska M."/>
            <person name="Jeon B.S."/>
            <person name="Bessarab I."/>
            <person name="Williams R.B.H."/>
            <person name="Huson D.H."/>
            <person name="Angenent L.T."/>
        </authorList>
    </citation>
    <scope>NUCLEOTIDE SEQUENCE [LARGE SCALE GENOMIC DNA]</scope>
    <source>
        <strain evidence="2 3">7D4C2</strain>
    </source>
</reference>
<sequence>MGNSDFSHIDFDALKKVDVRTVDPDTLVDISKLDIDTTLPKEERMKEFVRQVRNPYCFKVGKISVGVSFSSDGVSFEQRMEHYLHTL</sequence>
<gene>
    <name evidence="2" type="ORF">HCR03_08710</name>
</gene>